<comment type="caution">
    <text evidence="1">The sequence shown here is derived from an EMBL/GenBank/DDBJ whole genome shotgun (WGS) entry which is preliminary data.</text>
</comment>
<proteinExistence type="predicted"/>
<accession>A0A9Q0W3M4</accession>
<dbReference type="EMBL" id="JAPFFK010000006">
    <property type="protein sequence ID" value="KAJ6760036.1"/>
    <property type="molecule type" value="Genomic_DNA"/>
</dbReference>
<sequence length="79" mass="9204">MELSLHKNHSHKLWSAEFNYNFILFLHPEDLPDAQCMQMHSGCNAAHIDSVCPHQNLFIQLFDHCFGNVQISITVIMFF</sequence>
<reference evidence="1" key="2">
    <citation type="journal article" date="2023" name="Int. J. Mol. Sci.">
        <title>De Novo Assembly and Annotation of 11 Diverse Shrub Willow (Salix) Genomes Reveals Novel Gene Organization in Sex-Linked Regions.</title>
        <authorList>
            <person name="Hyden B."/>
            <person name="Feng K."/>
            <person name="Yates T.B."/>
            <person name="Jawdy S."/>
            <person name="Cereghino C."/>
            <person name="Smart L.B."/>
            <person name="Muchero W."/>
        </authorList>
    </citation>
    <scope>NUCLEOTIDE SEQUENCE</scope>
    <source>
        <tissue evidence="1">Shoot tip</tissue>
    </source>
</reference>
<dbReference type="AlphaFoldDB" id="A0A9Q0W3M4"/>
<reference evidence="1" key="1">
    <citation type="submission" date="2022-11" db="EMBL/GenBank/DDBJ databases">
        <authorList>
            <person name="Hyden B.L."/>
            <person name="Feng K."/>
            <person name="Yates T."/>
            <person name="Jawdy S."/>
            <person name="Smart L.B."/>
            <person name="Muchero W."/>
        </authorList>
    </citation>
    <scope>NUCLEOTIDE SEQUENCE</scope>
    <source>
        <tissue evidence="1">Shoot tip</tissue>
    </source>
</reference>
<keyword evidence="2" id="KW-1185">Reference proteome</keyword>
<organism evidence="1 2">
    <name type="scientific">Salix purpurea</name>
    <name type="common">Purple osier willow</name>
    <dbReference type="NCBI Taxonomy" id="77065"/>
    <lineage>
        <taxon>Eukaryota</taxon>
        <taxon>Viridiplantae</taxon>
        <taxon>Streptophyta</taxon>
        <taxon>Embryophyta</taxon>
        <taxon>Tracheophyta</taxon>
        <taxon>Spermatophyta</taxon>
        <taxon>Magnoliopsida</taxon>
        <taxon>eudicotyledons</taxon>
        <taxon>Gunneridae</taxon>
        <taxon>Pentapetalae</taxon>
        <taxon>rosids</taxon>
        <taxon>fabids</taxon>
        <taxon>Malpighiales</taxon>
        <taxon>Salicaceae</taxon>
        <taxon>Saliceae</taxon>
        <taxon>Salix</taxon>
    </lineage>
</organism>
<evidence type="ECO:0000313" key="2">
    <source>
        <dbReference type="Proteomes" id="UP001151532"/>
    </source>
</evidence>
<evidence type="ECO:0000313" key="1">
    <source>
        <dbReference type="EMBL" id="KAJ6760036.1"/>
    </source>
</evidence>
<protein>
    <submittedName>
        <fullName evidence="1">Uncharacterized protein</fullName>
    </submittedName>
</protein>
<dbReference type="Proteomes" id="UP001151532">
    <property type="component" value="Chromosome 15Z"/>
</dbReference>
<name>A0A9Q0W3M4_SALPP</name>
<gene>
    <name evidence="1" type="ORF">OIU79_024991</name>
</gene>